<dbReference type="InterPro" id="IPR000477">
    <property type="entry name" value="RT_dom"/>
</dbReference>
<evidence type="ECO:0000313" key="4">
    <source>
        <dbReference type="Proteomes" id="UP001249851"/>
    </source>
</evidence>
<protein>
    <recommendedName>
        <fullName evidence="2">Reverse transcriptase domain-containing protein</fullName>
    </recommendedName>
</protein>
<reference evidence="3" key="2">
    <citation type="journal article" date="2023" name="Science">
        <title>Genomic signatures of disease resistance in endangered staghorn corals.</title>
        <authorList>
            <person name="Vollmer S.V."/>
            <person name="Selwyn J.D."/>
            <person name="Despard B.A."/>
            <person name="Roesel C.L."/>
        </authorList>
    </citation>
    <scope>NUCLEOTIDE SEQUENCE</scope>
    <source>
        <strain evidence="3">K2</strain>
    </source>
</reference>
<dbReference type="EMBL" id="JARQWQ010000002">
    <property type="protein sequence ID" value="KAK2573321.1"/>
    <property type="molecule type" value="Genomic_DNA"/>
</dbReference>
<dbReference type="Proteomes" id="UP001249851">
    <property type="component" value="Unassembled WGS sequence"/>
</dbReference>
<keyword evidence="1" id="KW-0732">Signal</keyword>
<proteinExistence type="predicted"/>
<dbReference type="Pfam" id="PF00078">
    <property type="entry name" value="RVT_1"/>
    <property type="match status" value="1"/>
</dbReference>
<dbReference type="PANTHER" id="PTHR33332">
    <property type="entry name" value="REVERSE TRANSCRIPTASE DOMAIN-CONTAINING PROTEIN"/>
    <property type="match status" value="1"/>
</dbReference>
<evidence type="ECO:0000259" key="2">
    <source>
        <dbReference type="Pfam" id="PF00078"/>
    </source>
</evidence>
<reference evidence="3" key="1">
    <citation type="journal article" date="2023" name="G3 (Bethesda)">
        <title>Whole genome assembly and annotation of the endangered Caribbean coral Acropora cervicornis.</title>
        <authorList>
            <person name="Selwyn J.D."/>
            <person name="Vollmer S.V."/>
        </authorList>
    </citation>
    <scope>NUCLEOTIDE SEQUENCE</scope>
    <source>
        <strain evidence="3">K2</strain>
    </source>
</reference>
<organism evidence="3 4">
    <name type="scientific">Acropora cervicornis</name>
    <name type="common">Staghorn coral</name>
    <dbReference type="NCBI Taxonomy" id="6130"/>
    <lineage>
        <taxon>Eukaryota</taxon>
        <taxon>Metazoa</taxon>
        <taxon>Cnidaria</taxon>
        <taxon>Anthozoa</taxon>
        <taxon>Hexacorallia</taxon>
        <taxon>Scleractinia</taxon>
        <taxon>Astrocoeniina</taxon>
        <taxon>Acroporidae</taxon>
        <taxon>Acropora</taxon>
    </lineage>
</organism>
<feature type="chain" id="PRO_5041924011" description="Reverse transcriptase domain-containing protein" evidence="1">
    <location>
        <begin position="22"/>
        <end position="416"/>
    </location>
</feature>
<feature type="signal peptide" evidence="1">
    <location>
        <begin position="1"/>
        <end position="21"/>
    </location>
</feature>
<dbReference type="AlphaFoldDB" id="A0AAD9R5U2"/>
<feature type="domain" description="Reverse transcriptase" evidence="2">
    <location>
        <begin position="99"/>
        <end position="213"/>
    </location>
</feature>
<keyword evidence="4" id="KW-1185">Reference proteome</keyword>
<gene>
    <name evidence="3" type="ORF">P5673_000966</name>
</gene>
<name>A0AAD9R5U2_ACRCE</name>
<comment type="caution">
    <text evidence="3">The sequence shown here is derived from an EMBL/GenBank/DDBJ whole genome shotgun (WGS) entry which is preliminary data.</text>
</comment>
<evidence type="ECO:0000256" key="1">
    <source>
        <dbReference type="SAM" id="SignalP"/>
    </source>
</evidence>
<accession>A0AAD9R5U2</accession>
<evidence type="ECO:0000313" key="3">
    <source>
        <dbReference type="EMBL" id="KAK2573321.1"/>
    </source>
</evidence>
<sequence length="416" mass="48195">MAKCCHALLPMLTRIINLSLATGEMPEDLKCAMLRPLLKKPTADHKVFANFRPVSNLKYISKLIEKAVAVQLNDHLARNDLHVPFQSAYRSCHSTESALMRGSVLGPLLYLLYTVPISDVIAKRQLNYHLYADDTQLYLAFKTNHMNLAIDRVVSCVSEISCWMEQNDLRLNPDKTDILLIHSRFREGLALDYLQFMDERISISDKVRSLGVIFDKHMTFDDQIDHVSKSSINHLRNLFRIRTYLDVNAASTVIHAFITTRLDYCNHLYFGLPKYKVKKLQQIKNIAARYVTGARKYDHITPILVQLHWLPVSYRIVFKHLFFVYKSLNGLCPQYLTNLLEHRKSARSLRSNVQDLLIQPTCKTKTYGDRAFCVCAPNLWNTIPLETRQSSTVLLFKKKLKTFLFTRFIESNSLYF</sequence>